<dbReference type="PANTHER" id="PTHR24410:SF23">
    <property type="entry name" value="BTB DOMAIN-CONTAINING PROTEIN-RELATED"/>
    <property type="match status" value="1"/>
</dbReference>
<feature type="non-terminal residue" evidence="2">
    <location>
        <position position="1"/>
    </location>
</feature>
<keyword evidence="3" id="KW-1185">Reference proteome</keyword>
<dbReference type="Gene3D" id="3.30.710.10">
    <property type="entry name" value="Potassium Channel Kv1.1, Chain A"/>
    <property type="match status" value="1"/>
</dbReference>
<evidence type="ECO:0000313" key="2">
    <source>
        <dbReference type="EMBL" id="KAK7075539.1"/>
    </source>
</evidence>
<gene>
    <name evidence="2" type="ORF">SK128_001966</name>
</gene>
<dbReference type="InterPro" id="IPR000210">
    <property type="entry name" value="BTB/POZ_dom"/>
</dbReference>
<dbReference type="InterPro" id="IPR051481">
    <property type="entry name" value="BTB-POZ/Galectin-3-binding"/>
</dbReference>
<dbReference type="Proteomes" id="UP001381693">
    <property type="component" value="Unassembled WGS sequence"/>
</dbReference>
<organism evidence="2 3">
    <name type="scientific">Halocaridina rubra</name>
    <name type="common">Hawaiian red shrimp</name>
    <dbReference type="NCBI Taxonomy" id="373956"/>
    <lineage>
        <taxon>Eukaryota</taxon>
        <taxon>Metazoa</taxon>
        <taxon>Ecdysozoa</taxon>
        <taxon>Arthropoda</taxon>
        <taxon>Crustacea</taxon>
        <taxon>Multicrustacea</taxon>
        <taxon>Malacostraca</taxon>
        <taxon>Eumalacostraca</taxon>
        <taxon>Eucarida</taxon>
        <taxon>Decapoda</taxon>
        <taxon>Pleocyemata</taxon>
        <taxon>Caridea</taxon>
        <taxon>Atyoidea</taxon>
        <taxon>Atyidae</taxon>
        <taxon>Halocaridina</taxon>
    </lineage>
</organism>
<name>A0AAN8X9S2_HALRR</name>
<dbReference type="PANTHER" id="PTHR24410">
    <property type="entry name" value="HL07962P-RELATED"/>
    <property type="match status" value="1"/>
</dbReference>
<dbReference type="CDD" id="cd18186">
    <property type="entry name" value="BTB_POZ_ZBTB_KLHL-like"/>
    <property type="match status" value="1"/>
</dbReference>
<feature type="domain" description="BTB" evidence="1">
    <location>
        <begin position="41"/>
        <end position="108"/>
    </location>
</feature>
<dbReference type="EMBL" id="JAXCGZ010010455">
    <property type="protein sequence ID" value="KAK7075539.1"/>
    <property type="molecule type" value="Genomic_DNA"/>
</dbReference>
<comment type="caution">
    <text evidence="2">The sequence shown here is derived from an EMBL/GenBank/DDBJ whole genome shotgun (WGS) entry which is preliminary data.</text>
</comment>
<evidence type="ECO:0000259" key="1">
    <source>
        <dbReference type="PROSITE" id="PS50097"/>
    </source>
</evidence>
<dbReference type="SUPFAM" id="SSF54695">
    <property type="entry name" value="POZ domain"/>
    <property type="match status" value="1"/>
</dbReference>
<dbReference type="PROSITE" id="PS50097">
    <property type="entry name" value="BTB"/>
    <property type="match status" value="1"/>
</dbReference>
<reference evidence="2 3" key="1">
    <citation type="submission" date="2023-11" db="EMBL/GenBank/DDBJ databases">
        <title>Halocaridina rubra genome assembly.</title>
        <authorList>
            <person name="Smith C."/>
        </authorList>
    </citation>
    <scope>NUCLEOTIDE SEQUENCE [LARGE SCALE GENOMIC DNA]</scope>
    <source>
        <strain evidence="2">EP-1</strain>
        <tissue evidence="2">Whole</tissue>
    </source>
</reference>
<sequence>AVSKTQAVRTTPLKKKISTWQNQLINPNQRLAALHKSPHLADLTITFPGHERSIQAHRLILAMSSPVFEAMLFGPLAEGPELRLNEDPPEAFEWVLEYIYKGQTQLQSVVQAVQIYQLASIYQLEHLISVCSE</sequence>
<dbReference type="AlphaFoldDB" id="A0AAN8X9S2"/>
<feature type="non-terminal residue" evidence="2">
    <location>
        <position position="133"/>
    </location>
</feature>
<proteinExistence type="predicted"/>
<dbReference type="InterPro" id="IPR011333">
    <property type="entry name" value="SKP1/BTB/POZ_sf"/>
</dbReference>
<dbReference type="SMART" id="SM00225">
    <property type="entry name" value="BTB"/>
    <property type="match status" value="1"/>
</dbReference>
<protein>
    <recommendedName>
        <fullName evidence="1">BTB domain-containing protein</fullName>
    </recommendedName>
</protein>
<dbReference type="Pfam" id="PF00651">
    <property type="entry name" value="BTB"/>
    <property type="match status" value="1"/>
</dbReference>
<accession>A0AAN8X9S2</accession>
<evidence type="ECO:0000313" key="3">
    <source>
        <dbReference type="Proteomes" id="UP001381693"/>
    </source>
</evidence>